<protein>
    <recommendedName>
        <fullName evidence="7">Alpha-L-rhamnosidase</fullName>
    </recommendedName>
</protein>
<dbReference type="PANTHER" id="PTHR34987:SF5">
    <property type="entry name" value="ALPHA-RHAMNOSIDASE"/>
    <property type="match status" value="1"/>
</dbReference>
<feature type="chain" id="PRO_5042941246" description="Alpha-L-rhamnosidase" evidence="2">
    <location>
        <begin position="33"/>
        <end position="773"/>
    </location>
</feature>
<dbReference type="Pfam" id="PF17390">
    <property type="entry name" value="Bac_rhamnosid_C"/>
    <property type="match status" value="1"/>
</dbReference>
<dbReference type="Gene3D" id="2.60.420.10">
    <property type="entry name" value="Maltose phosphorylase, domain 3"/>
    <property type="match status" value="1"/>
</dbReference>
<sequence length="773" mass="82277">MFTHSPRSALLAATYQLGFSLLLSLFPCAADSQYTSSEATSSWQRYVRAPPSRLVRPKAILSQYTQGSVVNPEGLLTGTGPPTLLLRMSSDGGGNASSSSSSSSTATIAPTLVIDFGQNVVGQPVIEFAGAANTSSTGGWGGSGGGRFPGLQLAFSESLEFLSNRSDFTRSDNAGGIAVKSQPYTWIDQWSCEFDDKVCSDGLHGFRYLKITLDALSEDSPYTSAYGYVSISSIRLQWSGYLGTPETYSGWFECSDEDLTQWWYDGSYTTEMCTDVFRANDTEPRQAYSDSLMDKVVIHDGPKRDRDPYMGDLAVSALTMKLMTPLSNNYGLGLFDYPLWWVSCSWDLVMYTGNLSYIQAYYPTLLSVLDNYYVQNTDNSTSLLLRPPGYGDYAFIPRDGSAAYYSALYVLALKRAADLADRLGEFRDAARWRDRASRASRAVLDVLWDDGAGAFLDRRCEGCAAAHAQDGNSLAILAGIAGPARAASALAYLANATARPWGNAFYDGGGEALGPGFSDRVYAFISYFETAARFEQEQQTANVPTTMANTTTTTTTTGSTGTGIGGTAIDQLRRTYGWMSRRDPGATFWEGVGGPDGAKYQGAFTSLAHGWSTGVTPLLTTYVLGVKPLGPGFAVWAVKPPPPGRGRGNGEEELRWARGEVPTPQGPLRVSWERGSGSSSGNGAGGAEAVGMEIRVRAPPGTSGTVSVPAAPGDAEGKGALLNGVAGVGVLGADGYVVFEVQGGGGGGGGGEQEEHVVGYPPRGEKREAERGW</sequence>
<evidence type="ECO:0008006" key="7">
    <source>
        <dbReference type="Google" id="ProtNLM"/>
    </source>
</evidence>
<evidence type="ECO:0000313" key="5">
    <source>
        <dbReference type="EMBL" id="KAK7747141.1"/>
    </source>
</evidence>
<name>A0AAN9YK76_9PEZI</name>
<dbReference type="InterPro" id="IPR008928">
    <property type="entry name" value="6-hairpin_glycosidase_sf"/>
</dbReference>
<evidence type="ECO:0000256" key="1">
    <source>
        <dbReference type="SAM" id="MobiDB-lite"/>
    </source>
</evidence>
<accession>A0AAN9YK76</accession>
<keyword evidence="2" id="KW-0732">Signal</keyword>
<dbReference type="InterPro" id="IPR035398">
    <property type="entry name" value="Bac_rhamnosid_C"/>
</dbReference>
<dbReference type="EMBL" id="JAKJXP020000093">
    <property type="protein sequence ID" value="KAK7747141.1"/>
    <property type="molecule type" value="Genomic_DNA"/>
</dbReference>
<dbReference type="GO" id="GO:0005975">
    <property type="term" value="P:carbohydrate metabolic process"/>
    <property type="evidence" value="ECO:0007669"/>
    <property type="project" value="InterPro"/>
</dbReference>
<dbReference type="AlphaFoldDB" id="A0AAN9YK76"/>
<organism evidence="5 6">
    <name type="scientific">Diatrype stigma</name>
    <dbReference type="NCBI Taxonomy" id="117547"/>
    <lineage>
        <taxon>Eukaryota</taxon>
        <taxon>Fungi</taxon>
        <taxon>Dikarya</taxon>
        <taxon>Ascomycota</taxon>
        <taxon>Pezizomycotina</taxon>
        <taxon>Sordariomycetes</taxon>
        <taxon>Xylariomycetidae</taxon>
        <taxon>Xylariales</taxon>
        <taxon>Diatrypaceae</taxon>
        <taxon>Diatrype</taxon>
    </lineage>
</organism>
<dbReference type="PANTHER" id="PTHR34987">
    <property type="entry name" value="C, PUTATIVE (AFU_ORTHOLOGUE AFUA_3G02880)-RELATED"/>
    <property type="match status" value="1"/>
</dbReference>
<reference evidence="5 6" key="1">
    <citation type="submission" date="2024-02" db="EMBL/GenBank/DDBJ databases">
        <title>De novo assembly and annotation of 12 fungi associated with fruit tree decline syndrome in Ontario, Canada.</title>
        <authorList>
            <person name="Sulman M."/>
            <person name="Ellouze W."/>
            <person name="Ilyukhin E."/>
        </authorList>
    </citation>
    <scope>NUCLEOTIDE SEQUENCE [LARGE SCALE GENOMIC DNA]</scope>
    <source>
        <strain evidence="5 6">M11/M66-122</strain>
    </source>
</reference>
<feature type="domain" description="Alpha-L-rhamnosidase six-hairpin glycosidase" evidence="3">
    <location>
        <begin position="340"/>
        <end position="496"/>
    </location>
</feature>
<feature type="compositionally biased region" description="Basic and acidic residues" evidence="1">
    <location>
        <begin position="753"/>
        <end position="773"/>
    </location>
</feature>
<comment type="caution">
    <text evidence="5">The sequence shown here is derived from an EMBL/GenBank/DDBJ whole genome shotgun (WGS) entry which is preliminary data.</text>
</comment>
<dbReference type="Proteomes" id="UP001320420">
    <property type="component" value="Unassembled WGS sequence"/>
</dbReference>
<keyword evidence="6" id="KW-1185">Reference proteome</keyword>
<dbReference type="Pfam" id="PF17389">
    <property type="entry name" value="Bac_rhamnosid6H"/>
    <property type="match status" value="1"/>
</dbReference>
<dbReference type="GO" id="GO:0003824">
    <property type="term" value="F:catalytic activity"/>
    <property type="evidence" value="ECO:0007669"/>
    <property type="project" value="UniProtKB-ARBA"/>
</dbReference>
<dbReference type="InterPro" id="IPR012341">
    <property type="entry name" value="6hp_glycosidase-like_sf"/>
</dbReference>
<evidence type="ECO:0000313" key="6">
    <source>
        <dbReference type="Proteomes" id="UP001320420"/>
    </source>
</evidence>
<feature type="domain" description="Alpha-L-rhamnosidase C-terminal" evidence="4">
    <location>
        <begin position="625"/>
        <end position="715"/>
    </location>
</feature>
<feature type="region of interest" description="Disordered" evidence="1">
    <location>
        <begin position="658"/>
        <end position="686"/>
    </location>
</feature>
<dbReference type="SUPFAM" id="SSF48208">
    <property type="entry name" value="Six-hairpin glycosidases"/>
    <property type="match status" value="1"/>
</dbReference>
<evidence type="ECO:0000256" key="2">
    <source>
        <dbReference type="SAM" id="SignalP"/>
    </source>
</evidence>
<evidence type="ECO:0000259" key="4">
    <source>
        <dbReference type="Pfam" id="PF17390"/>
    </source>
</evidence>
<evidence type="ECO:0000259" key="3">
    <source>
        <dbReference type="Pfam" id="PF17389"/>
    </source>
</evidence>
<dbReference type="InterPro" id="IPR035396">
    <property type="entry name" value="Bac_rhamnosid6H"/>
</dbReference>
<dbReference type="Gene3D" id="1.50.10.10">
    <property type="match status" value="1"/>
</dbReference>
<feature type="region of interest" description="Disordered" evidence="1">
    <location>
        <begin position="745"/>
        <end position="773"/>
    </location>
</feature>
<gene>
    <name evidence="5" type="ORF">SLS62_009196</name>
</gene>
<proteinExistence type="predicted"/>
<feature type="signal peptide" evidence="2">
    <location>
        <begin position="1"/>
        <end position="32"/>
    </location>
</feature>